<feature type="transmembrane region" description="Helical" evidence="1">
    <location>
        <begin position="68"/>
        <end position="95"/>
    </location>
</feature>
<keyword evidence="1" id="KW-1133">Transmembrane helix</keyword>
<accession>A0A097SSU2</accession>
<dbReference type="EMBL" id="CP007711">
    <property type="protein sequence ID" value="AIV03650.1"/>
    <property type="molecule type" value="Genomic_DNA"/>
</dbReference>
<gene>
    <name evidence="2" type="ORF">MGM1_2760</name>
</gene>
<keyword evidence="1" id="KW-0812">Transmembrane</keyword>
<dbReference type="Proteomes" id="UP000030066">
    <property type="component" value="Chromosome"/>
</dbReference>
<dbReference type="AlphaFoldDB" id="A0A097SSU2"/>
<organism evidence="2 3">
    <name type="scientific">Candidatus Malacoplasma girerdii</name>
    <dbReference type="NCBI Taxonomy" id="1318617"/>
    <lineage>
        <taxon>Bacteria</taxon>
        <taxon>Bacillati</taxon>
        <taxon>Mycoplasmatota</taxon>
        <taxon>Mycoplasmoidales</taxon>
        <taxon>Mycoplasmoidaceae</taxon>
        <taxon>Malacoplasma</taxon>
    </lineage>
</organism>
<reference evidence="2 3" key="1">
    <citation type="journal article" date="2014" name="PLoS ONE">
        <title>An emerging Mycoplasma associated with trichomoniasis, vaginal infection and disease.</title>
        <authorList>
            <consortium name="Vaginal Microbiome Consortium"/>
            <person name="Fettweis J.M."/>
            <person name="Serrano M.G."/>
            <person name="Huang B."/>
            <person name="Brooks J.P."/>
            <person name="Glascock A.L."/>
            <person name="Sheth N.U."/>
            <person name="Strauss J.F.III."/>
            <person name="Jefferson K.K."/>
            <person name="Buck G.A."/>
        </authorList>
    </citation>
    <scope>NUCLEOTIDE SEQUENCE [LARGE SCALE GENOMIC DNA]</scope>
    <source>
        <strain evidence="2 3">VCU_M1</strain>
    </source>
</reference>
<keyword evidence="1" id="KW-0472">Membrane</keyword>
<sequence>MGKISTFDVAKYYDEVVATNIEKNTKEYLDNLFKVDIDKEKLSSLNNAINDNQNKINQENKSFVKSKWFFFLMQVINFFTVISTILAVLYIAGIFNNFLNNNSSYRPLFIVVIVIAVICCLFEIGLRIYKSKKIKEIKAIVDPLTDKLNKDIYSARKILSPITNKFNRVHAYDLLEKSFKELKLKTQFTDLDVNYFQENVTTNENESSFSMICGNTFTNPFLFHTKKIFRMGEKTWTGTTTKSFYVNGEWETVVITAQLTKPHPYYNNLSVFNLASNNFNDLEFKFEKSFKHENEVKHFYKKHPNQRRMENSEFDRLFPAVRNDEILFRSLFTIYTQEEMVHNAERFKFINNLTYFKNTGKLFQIHMDSDINNLAIAFNANSFNQTDVNSLYSDYTNTLKQTMFSLYQYMSPLFSSSIIQQEIFLPVKTYKKYQYLNNLNLEHFLNSNANHIKFLHGATSNAMYDGLVKFELLENKKTYETYLMHVSSYGANQKTEEVMGYGGGHSALVPVTYLEFYPLVNTFPAIYTTIDENLDLTSYLTDIEPHPIVSKYKLLALVVSCYQVLIILQDKKQLQQLDITSVINEIKHSFKK</sequence>
<evidence type="ECO:0000256" key="1">
    <source>
        <dbReference type="SAM" id="Phobius"/>
    </source>
</evidence>
<name>A0A097SSU2_9BACT</name>
<protein>
    <submittedName>
        <fullName evidence="2">Uncharacterized protein</fullName>
    </submittedName>
</protein>
<dbReference type="HOGENOM" id="CLU_460567_0_0_14"/>
<proteinExistence type="predicted"/>
<evidence type="ECO:0000313" key="2">
    <source>
        <dbReference type="EMBL" id="AIV03650.1"/>
    </source>
</evidence>
<feature type="transmembrane region" description="Helical" evidence="1">
    <location>
        <begin position="107"/>
        <end position="129"/>
    </location>
</feature>
<keyword evidence="3" id="KW-1185">Reference proteome</keyword>
<dbReference type="STRING" id="1318617.MGM1_2760"/>
<dbReference type="KEGG" id="mgj:MGM1_2760"/>
<evidence type="ECO:0000313" key="3">
    <source>
        <dbReference type="Proteomes" id="UP000030066"/>
    </source>
</evidence>